<evidence type="ECO:0000256" key="1">
    <source>
        <dbReference type="ARBA" id="ARBA00004141"/>
    </source>
</evidence>
<dbReference type="SUPFAM" id="SSF144083">
    <property type="entry name" value="Magnesium transport protein CorA, transmembrane region"/>
    <property type="match status" value="1"/>
</dbReference>
<accession>A0A9N8YVQ4</accession>
<protein>
    <submittedName>
        <fullName evidence="6">5609_t:CDS:1</fullName>
    </submittedName>
</protein>
<comment type="subcellular location">
    <subcellularLocation>
        <location evidence="1">Membrane</location>
        <topology evidence="1">Multi-pass membrane protein</topology>
    </subcellularLocation>
</comment>
<dbReference type="AlphaFoldDB" id="A0A9N8YVQ4"/>
<dbReference type="PANTHER" id="PTHR21535">
    <property type="entry name" value="MAGNESIUM AND COBALT TRANSPORT PROTEIN/MITOCHONDRIAL IMPORT INNER MEMBRANE TRANSLOCASE SUBUNIT TIM8"/>
    <property type="match status" value="1"/>
</dbReference>
<sequence>MSSGDNKIIEELVQNSEKVTPTNIGQENEILQQNLDNLSPKQTSTNCVIQISTDPKPEWNNEQMEYNLTRKFSMAEEDVCFPIKTNNKHEGIDYDELEKYTSEINSTEKEESQCLSLLSPSSGNPLTRRVSQFSERTKSAEITEEYRYIFYSSLIGTIRAKTFTDIVKNLPDKIGNVSSKGTTMSELLKKGYFWIDVLAPTESEMRMLSKIFQIHPLTVEDIETEETREKCELFKNYYFISFGTYDQIDYQPGEIETVNMYNIIMREGILSFHFQQTPHQLNVRNRIRQLKDFITVTPDWINYAIIDEITDSFAPLIRKVEFESDAIDQLVLVLKKSEQQDMLVRIGLCRKMVVSLLRMLQPKADVIKALIKRSEERLVVTGCEKSGPGDVNLYLGDIQDHIITMLQNLNHYEKILSRAHSNYLAQISVEITQLSNQTNDIINKLTMFASILLPLNVVTGLFGMNVHVPGQDDEDYKYFIGIW</sequence>
<dbReference type="EMBL" id="CAJVPK010000111">
    <property type="protein sequence ID" value="CAG8451140.1"/>
    <property type="molecule type" value="Genomic_DNA"/>
</dbReference>
<proteinExistence type="inferred from homology"/>
<evidence type="ECO:0000256" key="5">
    <source>
        <dbReference type="ARBA" id="ARBA00023136"/>
    </source>
</evidence>
<evidence type="ECO:0000313" key="7">
    <source>
        <dbReference type="Proteomes" id="UP000789706"/>
    </source>
</evidence>
<dbReference type="InterPro" id="IPR045861">
    <property type="entry name" value="CorA_cytoplasmic_dom"/>
</dbReference>
<keyword evidence="3" id="KW-0812">Transmembrane</keyword>
<dbReference type="InterPro" id="IPR045863">
    <property type="entry name" value="CorA_TM1_TM2"/>
</dbReference>
<dbReference type="Gene3D" id="1.20.58.340">
    <property type="entry name" value="Magnesium transport protein CorA, transmembrane region"/>
    <property type="match status" value="2"/>
</dbReference>
<dbReference type="CDD" id="cd12829">
    <property type="entry name" value="Alr1p-like"/>
    <property type="match status" value="1"/>
</dbReference>
<dbReference type="SUPFAM" id="SSF143865">
    <property type="entry name" value="CorA soluble domain-like"/>
    <property type="match status" value="1"/>
</dbReference>
<evidence type="ECO:0000256" key="2">
    <source>
        <dbReference type="ARBA" id="ARBA00009765"/>
    </source>
</evidence>
<dbReference type="GO" id="GO:0010961">
    <property type="term" value="P:intracellular magnesium ion homeostasis"/>
    <property type="evidence" value="ECO:0007669"/>
    <property type="project" value="TreeGrafter"/>
</dbReference>
<keyword evidence="7" id="KW-1185">Reference proteome</keyword>
<dbReference type="Pfam" id="PF01544">
    <property type="entry name" value="CorA"/>
    <property type="match status" value="1"/>
</dbReference>
<dbReference type="GO" id="GO:0016020">
    <property type="term" value="C:membrane"/>
    <property type="evidence" value="ECO:0007669"/>
    <property type="project" value="UniProtKB-SubCell"/>
</dbReference>
<dbReference type="GO" id="GO:0015095">
    <property type="term" value="F:magnesium ion transmembrane transporter activity"/>
    <property type="evidence" value="ECO:0007669"/>
    <property type="project" value="InterPro"/>
</dbReference>
<evidence type="ECO:0000313" key="6">
    <source>
        <dbReference type="EMBL" id="CAG8451140.1"/>
    </source>
</evidence>
<keyword evidence="5" id="KW-0472">Membrane</keyword>
<dbReference type="InterPro" id="IPR044089">
    <property type="entry name" value="Alr1-like"/>
</dbReference>
<dbReference type="OrthoDB" id="29879at2759"/>
<evidence type="ECO:0000256" key="3">
    <source>
        <dbReference type="ARBA" id="ARBA00022692"/>
    </source>
</evidence>
<dbReference type="PANTHER" id="PTHR21535:SF51">
    <property type="entry name" value="MANGANESE RESISTANCE PROTEIN MNR2"/>
    <property type="match status" value="1"/>
</dbReference>
<keyword evidence="4" id="KW-1133">Transmembrane helix</keyword>
<comment type="similarity">
    <text evidence="2">Belongs to the CorA metal ion transporter (MIT) (TC 1.A.35) family.</text>
</comment>
<dbReference type="Proteomes" id="UP000789706">
    <property type="component" value="Unassembled WGS sequence"/>
</dbReference>
<reference evidence="6" key="1">
    <citation type="submission" date="2021-06" db="EMBL/GenBank/DDBJ databases">
        <authorList>
            <person name="Kallberg Y."/>
            <person name="Tangrot J."/>
            <person name="Rosling A."/>
        </authorList>
    </citation>
    <scope>NUCLEOTIDE SEQUENCE</scope>
    <source>
        <strain evidence="6">AZ414A</strain>
    </source>
</reference>
<dbReference type="InterPro" id="IPR002523">
    <property type="entry name" value="MgTranspt_CorA/ZnTranspt_ZntB"/>
</dbReference>
<organism evidence="6 7">
    <name type="scientific">Diversispora eburnea</name>
    <dbReference type="NCBI Taxonomy" id="1213867"/>
    <lineage>
        <taxon>Eukaryota</taxon>
        <taxon>Fungi</taxon>
        <taxon>Fungi incertae sedis</taxon>
        <taxon>Mucoromycota</taxon>
        <taxon>Glomeromycotina</taxon>
        <taxon>Glomeromycetes</taxon>
        <taxon>Diversisporales</taxon>
        <taxon>Diversisporaceae</taxon>
        <taxon>Diversispora</taxon>
    </lineage>
</organism>
<name>A0A9N8YVQ4_9GLOM</name>
<comment type="caution">
    <text evidence="6">The sequence shown here is derived from an EMBL/GenBank/DDBJ whole genome shotgun (WGS) entry which is preliminary data.</text>
</comment>
<dbReference type="Gene3D" id="3.30.460.20">
    <property type="entry name" value="CorA soluble domain-like"/>
    <property type="match status" value="1"/>
</dbReference>
<evidence type="ECO:0000256" key="4">
    <source>
        <dbReference type="ARBA" id="ARBA00022989"/>
    </source>
</evidence>
<gene>
    <name evidence="6" type="ORF">DEBURN_LOCUS2144</name>
</gene>